<proteinExistence type="predicted"/>
<evidence type="ECO:0000313" key="1">
    <source>
        <dbReference type="EMBL" id="UTO25600.1"/>
    </source>
</evidence>
<evidence type="ECO:0000313" key="2">
    <source>
        <dbReference type="Proteomes" id="UP001059349"/>
    </source>
</evidence>
<gene>
    <name evidence="1" type="ORF">NMG93_01815</name>
</gene>
<accession>A0A9Q9F323</accession>
<protein>
    <submittedName>
        <fullName evidence="1">Uncharacterized protein</fullName>
    </submittedName>
</protein>
<dbReference type="RefSeq" id="WP_254735154.1">
    <property type="nucleotide sequence ID" value="NZ_CP101127.1"/>
</dbReference>
<dbReference type="AlphaFoldDB" id="A0A9Q9F323"/>
<dbReference type="EMBL" id="CP101127">
    <property type="protein sequence ID" value="UTO25600.1"/>
    <property type="molecule type" value="Genomic_DNA"/>
</dbReference>
<reference evidence="1" key="1">
    <citation type="submission" date="2022-07" db="EMBL/GenBank/DDBJ databases">
        <title>Complete genome of Mycoplasma hyosynoviae B1.</title>
        <authorList>
            <person name="Spergser J."/>
        </authorList>
    </citation>
    <scope>NUCLEOTIDE SEQUENCE</scope>
    <source>
        <strain evidence="1">B1</strain>
    </source>
</reference>
<dbReference type="Proteomes" id="UP001059349">
    <property type="component" value="Chromosome"/>
</dbReference>
<organism evidence="1 2">
    <name type="scientific">Metamycoplasma hyosynoviae</name>
    <dbReference type="NCBI Taxonomy" id="29559"/>
    <lineage>
        <taxon>Bacteria</taxon>
        <taxon>Bacillati</taxon>
        <taxon>Mycoplasmatota</taxon>
        <taxon>Mycoplasmoidales</taxon>
        <taxon>Metamycoplasmataceae</taxon>
        <taxon>Metamycoplasma</taxon>
    </lineage>
</organism>
<name>A0A9Q9F323_9BACT</name>
<sequence>MVNSDTFGYYLYQHNGHQVACLNSRKALNFRIPNKIDSFKVKKATNLYVNETFLEIIVFQQKKALKNLKI</sequence>
<dbReference type="GeneID" id="75105210"/>